<reference evidence="5 6" key="2">
    <citation type="submission" date="2020-07" db="EMBL/GenBank/DDBJ databases">
        <title>Genome assembly of wild tea tree DASZ reveals pedigree and selection history of tea varieties.</title>
        <authorList>
            <person name="Zhang W."/>
        </authorList>
    </citation>
    <scope>NUCLEOTIDE SEQUENCE [LARGE SCALE GENOMIC DNA]</scope>
    <source>
        <strain evidence="6">cv. G240</strain>
        <tissue evidence="5">Leaf</tissue>
    </source>
</reference>
<name>A0A7J7H1K7_CAMSI</name>
<keyword evidence="2" id="KW-1133">Transmembrane helix</keyword>
<evidence type="ECO:0000256" key="2">
    <source>
        <dbReference type="ARBA" id="ARBA00022989"/>
    </source>
</evidence>
<organism evidence="5 6">
    <name type="scientific">Camellia sinensis</name>
    <name type="common">Tea plant</name>
    <name type="synonym">Thea sinensis</name>
    <dbReference type="NCBI Taxonomy" id="4442"/>
    <lineage>
        <taxon>Eukaryota</taxon>
        <taxon>Viridiplantae</taxon>
        <taxon>Streptophyta</taxon>
        <taxon>Embryophyta</taxon>
        <taxon>Tracheophyta</taxon>
        <taxon>Spermatophyta</taxon>
        <taxon>Magnoliopsida</taxon>
        <taxon>eudicotyledons</taxon>
        <taxon>Gunneridae</taxon>
        <taxon>Pentapetalae</taxon>
        <taxon>asterids</taxon>
        <taxon>Ericales</taxon>
        <taxon>Theaceae</taxon>
        <taxon>Camellia</taxon>
    </lineage>
</organism>
<feature type="compositionally biased region" description="Basic and acidic residues" evidence="4">
    <location>
        <begin position="52"/>
        <end position="62"/>
    </location>
</feature>
<protein>
    <recommendedName>
        <fullName evidence="7">WAT1-related protein</fullName>
    </recommendedName>
</protein>
<dbReference type="EMBL" id="JACBKZ010000007">
    <property type="protein sequence ID" value="KAF5946872.1"/>
    <property type="molecule type" value="Genomic_DNA"/>
</dbReference>
<evidence type="ECO:0000256" key="4">
    <source>
        <dbReference type="SAM" id="MobiDB-lite"/>
    </source>
</evidence>
<feature type="region of interest" description="Disordered" evidence="4">
    <location>
        <begin position="52"/>
        <end position="115"/>
    </location>
</feature>
<dbReference type="GO" id="GO:0022857">
    <property type="term" value="F:transmembrane transporter activity"/>
    <property type="evidence" value="ECO:0007669"/>
    <property type="project" value="InterPro"/>
</dbReference>
<evidence type="ECO:0000313" key="5">
    <source>
        <dbReference type="EMBL" id="KAF5946872.1"/>
    </source>
</evidence>
<gene>
    <name evidence="5" type="ORF">HYC85_017100</name>
</gene>
<proteinExistence type="predicted"/>
<evidence type="ECO:0000256" key="1">
    <source>
        <dbReference type="ARBA" id="ARBA00022692"/>
    </source>
</evidence>
<reference evidence="6" key="1">
    <citation type="journal article" date="2020" name="Nat. Commun.">
        <title>Genome assembly of wild tea tree DASZ reveals pedigree and selection history of tea varieties.</title>
        <authorList>
            <person name="Zhang W."/>
            <person name="Zhang Y."/>
            <person name="Qiu H."/>
            <person name="Guo Y."/>
            <person name="Wan H."/>
            <person name="Zhang X."/>
            <person name="Scossa F."/>
            <person name="Alseekh S."/>
            <person name="Zhang Q."/>
            <person name="Wang P."/>
            <person name="Xu L."/>
            <person name="Schmidt M.H."/>
            <person name="Jia X."/>
            <person name="Li D."/>
            <person name="Zhu A."/>
            <person name="Guo F."/>
            <person name="Chen W."/>
            <person name="Ni D."/>
            <person name="Usadel B."/>
            <person name="Fernie A.R."/>
            <person name="Wen W."/>
        </authorList>
    </citation>
    <scope>NUCLEOTIDE SEQUENCE [LARGE SCALE GENOMIC DNA]</scope>
    <source>
        <strain evidence="6">cv. G240</strain>
    </source>
</reference>
<evidence type="ECO:0008006" key="7">
    <source>
        <dbReference type="Google" id="ProtNLM"/>
    </source>
</evidence>
<dbReference type="AlphaFoldDB" id="A0A7J7H1K7"/>
<dbReference type="Proteomes" id="UP000593564">
    <property type="component" value="Unassembled WGS sequence"/>
</dbReference>
<accession>A0A7J7H1K7</accession>
<dbReference type="PANTHER" id="PTHR31218">
    <property type="entry name" value="WAT1-RELATED PROTEIN"/>
    <property type="match status" value="1"/>
</dbReference>
<feature type="compositionally biased region" description="Basic residues" evidence="4">
    <location>
        <begin position="98"/>
        <end position="109"/>
    </location>
</feature>
<dbReference type="InterPro" id="IPR030184">
    <property type="entry name" value="WAT1-related"/>
</dbReference>
<evidence type="ECO:0000313" key="6">
    <source>
        <dbReference type="Proteomes" id="UP000593564"/>
    </source>
</evidence>
<keyword evidence="1" id="KW-0812">Transmembrane</keyword>
<keyword evidence="6" id="KW-1185">Reference proteome</keyword>
<evidence type="ECO:0000256" key="3">
    <source>
        <dbReference type="ARBA" id="ARBA00023136"/>
    </source>
</evidence>
<keyword evidence="3" id="KW-0472">Membrane</keyword>
<dbReference type="GO" id="GO:0016020">
    <property type="term" value="C:membrane"/>
    <property type="evidence" value="ECO:0007669"/>
    <property type="project" value="InterPro"/>
</dbReference>
<comment type="caution">
    <text evidence="5">The sequence shown here is derived from an EMBL/GenBank/DDBJ whole genome shotgun (WGS) entry which is preliminary data.</text>
</comment>
<sequence>MEGGTLPFLAMVIVQVGYAGMNILSKLAMDSGMNPFVHVAYRQIFASIKPEGREGEGKKKEEGSEDLVGGFQSRKRGGDRWGEEEERRRPVIGVGDRSRKKKTRKKKNNKKEEEEKEKTSKIFIFDALFGGNMGVNVVPDLCGFHSSAPLRVGVLDACTYIPKWPFLCMSTSLCPVW</sequence>
<feature type="compositionally biased region" description="Basic and acidic residues" evidence="4">
    <location>
        <begin position="76"/>
        <end position="89"/>
    </location>
</feature>